<feature type="compositionally biased region" description="Basic and acidic residues" evidence="5">
    <location>
        <begin position="277"/>
        <end position="287"/>
    </location>
</feature>
<keyword evidence="3 4" id="KW-0072">Autophagy</keyword>
<dbReference type="GO" id="GO:0000407">
    <property type="term" value="C:phagophore assembly site"/>
    <property type="evidence" value="ECO:0007669"/>
    <property type="project" value="UniProtKB-SubCell"/>
</dbReference>
<dbReference type="GO" id="GO:0000423">
    <property type="term" value="P:mitophagy"/>
    <property type="evidence" value="ECO:0007669"/>
    <property type="project" value="TreeGrafter"/>
</dbReference>
<dbReference type="VEuPathDB" id="VectorBase:LLONM1_009141"/>
<evidence type="ECO:0000256" key="4">
    <source>
        <dbReference type="RuleBase" id="RU361214"/>
    </source>
</evidence>
<dbReference type="Gene3D" id="3.30.900.10">
    <property type="entry name" value="HORMA domain"/>
    <property type="match status" value="1"/>
</dbReference>
<organism evidence="7">
    <name type="scientific">Lutzomyia longipalpis</name>
    <name type="common">Sand fly</name>
    <dbReference type="NCBI Taxonomy" id="7200"/>
    <lineage>
        <taxon>Eukaryota</taxon>
        <taxon>Metazoa</taxon>
        <taxon>Ecdysozoa</taxon>
        <taxon>Arthropoda</taxon>
        <taxon>Hexapoda</taxon>
        <taxon>Insecta</taxon>
        <taxon>Pterygota</taxon>
        <taxon>Neoptera</taxon>
        <taxon>Endopterygota</taxon>
        <taxon>Diptera</taxon>
        <taxon>Nematocera</taxon>
        <taxon>Psychodoidea</taxon>
        <taxon>Psychodidae</taxon>
        <taxon>Lutzomyia</taxon>
        <taxon>Lutzomyia</taxon>
    </lineage>
</organism>
<dbReference type="EMBL" id="GITU01000925">
    <property type="protein sequence ID" value="MBC1169628.1"/>
    <property type="molecule type" value="Transcribed_RNA"/>
</dbReference>
<dbReference type="GO" id="GO:0034497">
    <property type="term" value="P:protein localization to phagophore assembly site"/>
    <property type="evidence" value="ECO:0007669"/>
    <property type="project" value="TreeGrafter"/>
</dbReference>
<proteinExistence type="inferred from homology"/>
<evidence type="ECO:0000313" key="7">
    <source>
        <dbReference type="EMBL" id="MBC1169628.1"/>
    </source>
</evidence>
<feature type="region of interest" description="Disordered" evidence="5">
    <location>
        <begin position="277"/>
        <end position="353"/>
    </location>
</feature>
<comment type="similarity">
    <text evidence="2 4">Belongs to the ATG13 family. Metazoan subfamily.</text>
</comment>
<evidence type="ECO:0000256" key="5">
    <source>
        <dbReference type="SAM" id="MobiDB-lite"/>
    </source>
</evidence>
<feature type="domain" description="Autophagy-related protein 13 N-terminal" evidence="6">
    <location>
        <begin position="89"/>
        <end position="191"/>
    </location>
</feature>
<dbReference type="GO" id="GO:0005829">
    <property type="term" value="C:cytosol"/>
    <property type="evidence" value="ECO:0007669"/>
    <property type="project" value="TreeGrafter"/>
</dbReference>
<evidence type="ECO:0000256" key="1">
    <source>
        <dbReference type="ARBA" id="ARBA00004329"/>
    </source>
</evidence>
<comment type="subcellular location">
    <subcellularLocation>
        <location evidence="1">Preautophagosomal structure</location>
    </subcellularLocation>
</comment>
<evidence type="ECO:0000256" key="3">
    <source>
        <dbReference type="ARBA" id="ARBA00023006"/>
    </source>
</evidence>
<dbReference type="PANTHER" id="PTHR13430:SF4">
    <property type="entry name" value="AUTOPHAGY-RELATED PROTEIN 13"/>
    <property type="match status" value="1"/>
</dbReference>
<accession>A0A7G3ACD5</accession>
<dbReference type="GO" id="GO:0034727">
    <property type="term" value="P:piecemeal microautophagy of the nucleus"/>
    <property type="evidence" value="ECO:0007669"/>
    <property type="project" value="TreeGrafter"/>
</dbReference>
<dbReference type="PANTHER" id="PTHR13430">
    <property type="match status" value="1"/>
</dbReference>
<evidence type="ECO:0000256" key="2">
    <source>
        <dbReference type="ARBA" id="ARBA00007341"/>
    </source>
</evidence>
<protein>
    <recommendedName>
        <fullName evidence="4">Autophagy-related protein 13</fullName>
    </recommendedName>
</protein>
<dbReference type="GO" id="GO:1990316">
    <property type="term" value="C:Atg1/ULK1 kinase complex"/>
    <property type="evidence" value="ECO:0007669"/>
    <property type="project" value="InterPro"/>
</dbReference>
<dbReference type="InterPro" id="IPR040182">
    <property type="entry name" value="ATG13"/>
</dbReference>
<name>A0A7G3ACD5_LUTLO</name>
<dbReference type="Pfam" id="PF10033">
    <property type="entry name" value="ATG13"/>
    <property type="match status" value="1"/>
</dbReference>
<feature type="compositionally biased region" description="Polar residues" evidence="5">
    <location>
        <begin position="300"/>
        <end position="316"/>
    </location>
</feature>
<sequence>MQDKKELEKFIKGFMLKCPQVIVQSRLGEKIQTSGKLQSSNSDWFNISIEDYQDVTEETKKALNLISGESILSRLPLCVEISLKTVEDDSMVLEVWYLGLATDRCDPTQRASYTVYNRMAILLKSLISITRQTPAYKLSRRQSTDSYQILYRVYVGDPDTHSLGDGHKQLRVGQLCTTVGMLSMEVAYRTKMTISPTQTGRDNTIMLKSDHFLKDISPKHTRYHHSSRKTCEKKVVDLDKPMRIGAFVDPSRTKQYTEDDYILPETPPFSWLLRKTKEDPADGEEKPAAGAMRAAAAPPQSTEDASVCNNNNNATRNLEVAEESKEKDINGSSPSSQDLTRRPSSRWSSSRVVPAEDEKLLKELHFPFATTNTPISDLAKFYRDCFNAPPLQGFSDSPLDDDIEVEDLTKQLEQFETSLGDFDSLVTSLCCQSVMVLTISHLQQQTPPSVTSRNSIAIASMRPHLQGFSDSPLDDDIEVEDLTKQLEQFETSLGDFDSLVTSLCCQSVDDNLNS</sequence>
<dbReference type="InterPro" id="IPR018731">
    <property type="entry name" value="Atg13_N"/>
</dbReference>
<dbReference type="AlphaFoldDB" id="A0A7G3ACD5"/>
<feature type="compositionally biased region" description="Low complexity" evidence="5">
    <location>
        <begin position="288"/>
        <end position="299"/>
    </location>
</feature>
<dbReference type="InterPro" id="IPR036570">
    <property type="entry name" value="HORMA_dom_sf"/>
</dbReference>
<reference evidence="7" key="1">
    <citation type="journal article" date="2020" name="BMC">
        <title>Leishmania infection induces a limited differential gene expression in the sand fly midgut.</title>
        <authorList>
            <person name="Coutinho-Abreu I.V."/>
            <person name="Serafim T.D."/>
            <person name="Meneses C."/>
            <person name="Kamhawi S."/>
            <person name="Oliveira F."/>
            <person name="Valenzuela J.G."/>
        </authorList>
    </citation>
    <scope>NUCLEOTIDE SEQUENCE</scope>
    <source>
        <strain evidence="7">Jacobina</strain>
        <tissue evidence="7">Midgut</tissue>
    </source>
</reference>
<evidence type="ECO:0000259" key="6">
    <source>
        <dbReference type="Pfam" id="PF10033"/>
    </source>
</evidence>